<dbReference type="GO" id="GO:0016757">
    <property type="term" value="F:glycosyltransferase activity"/>
    <property type="evidence" value="ECO:0007669"/>
    <property type="project" value="InterPro"/>
</dbReference>
<organism evidence="3 4">
    <name type="scientific">Opitutus terrae (strain DSM 11246 / JCM 15787 / PB90-1)</name>
    <dbReference type="NCBI Taxonomy" id="452637"/>
    <lineage>
        <taxon>Bacteria</taxon>
        <taxon>Pseudomonadati</taxon>
        <taxon>Verrucomicrobiota</taxon>
        <taxon>Opitutia</taxon>
        <taxon>Opitutales</taxon>
        <taxon>Opitutaceae</taxon>
        <taxon>Opitutus</taxon>
    </lineage>
</organism>
<dbReference type="EMBL" id="CP001032">
    <property type="protein sequence ID" value="ACB76550.1"/>
    <property type="molecule type" value="Genomic_DNA"/>
</dbReference>
<evidence type="ECO:0000259" key="2">
    <source>
        <dbReference type="Pfam" id="PF13579"/>
    </source>
</evidence>
<dbReference type="AlphaFoldDB" id="B1ZT96"/>
<dbReference type="NCBIfam" id="NF007640">
    <property type="entry name" value="PRK10307.1"/>
    <property type="match status" value="1"/>
</dbReference>
<dbReference type="STRING" id="452637.Oter_3271"/>
<dbReference type="PANTHER" id="PTHR12526">
    <property type="entry name" value="GLYCOSYLTRANSFERASE"/>
    <property type="match status" value="1"/>
</dbReference>
<dbReference type="Proteomes" id="UP000007013">
    <property type="component" value="Chromosome"/>
</dbReference>
<evidence type="ECO:0000313" key="4">
    <source>
        <dbReference type="Proteomes" id="UP000007013"/>
    </source>
</evidence>
<accession>B1ZT96</accession>
<dbReference type="PANTHER" id="PTHR12526:SF633">
    <property type="entry name" value="COLANIC ACID BIOSYNTHESIS GLYCOSYL TRANSFERASE WCAI-RELATED"/>
    <property type="match status" value="1"/>
</dbReference>
<protein>
    <submittedName>
        <fullName evidence="3">Glycosyl transferase group 1</fullName>
    </submittedName>
</protein>
<reference evidence="3 4" key="1">
    <citation type="journal article" date="2011" name="J. Bacteriol.">
        <title>Genome sequence of the verrucomicrobium Opitutus terrae PB90-1, an abundant inhabitant of rice paddy soil ecosystems.</title>
        <authorList>
            <person name="van Passel M.W."/>
            <person name="Kant R."/>
            <person name="Palva A."/>
            <person name="Copeland A."/>
            <person name="Lucas S."/>
            <person name="Lapidus A."/>
            <person name="Glavina del Rio T."/>
            <person name="Pitluck S."/>
            <person name="Goltsman E."/>
            <person name="Clum A."/>
            <person name="Sun H."/>
            <person name="Schmutz J."/>
            <person name="Larimer F.W."/>
            <person name="Land M.L."/>
            <person name="Hauser L."/>
            <person name="Kyrpides N."/>
            <person name="Mikhailova N."/>
            <person name="Richardson P.P."/>
            <person name="Janssen P.H."/>
            <person name="de Vos W.M."/>
            <person name="Smidt H."/>
        </authorList>
    </citation>
    <scope>NUCLEOTIDE SEQUENCE [LARGE SCALE GENOMIC DNA]</scope>
    <source>
        <strain evidence="4">DSM 11246 / JCM 15787 / PB90-1</strain>
    </source>
</reference>
<dbReference type="RefSeq" id="WP_012376079.1">
    <property type="nucleotide sequence ID" value="NC_010571.1"/>
</dbReference>
<keyword evidence="4" id="KW-1185">Reference proteome</keyword>
<dbReference type="Pfam" id="PF00534">
    <property type="entry name" value="Glycos_transf_1"/>
    <property type="match status" value="1"/>
</dbReference>
<dbReference type="SUPFAM" id="SSF53756">
    <property type="entry name" value="UDP-Glycosyltransferase/glycogen phosphorylase"/>
    <property type="match status" value="1"/>
</dbReference>
<dbReference type="eggNOG" id="COG0438">
    <property type="taxonomic scope" value="Bacteria"/>
</dbReference>
<dbReference type="CAZy" id="GT4">
    <property type="family name" value="Glycosyltransferase Family 4"/>
</dbReference>
<evidence type="ECO:0000313" key="3">
    <source>
        <dbReference type="EMBL" id="ACB76550.1"/>
    </source>
</evidence>
<keyword evidence="3" id="KW-0808">Transferase</keyword>
<dbReference type="InterPro" id="IPR028098">
    <property type="entry name" value="Glyco_trans_4-like_N"/>
</dbReference>
<feature type="domain" description="Glycosyl transferase family 1" evidence="1">
    <location>
        <begin position="213"/>
        <end position="385"/>
    </location>
</feature>
<dbReference type="InterPro" id="IPR001296">
    <property type="entry name" value="Glyco_trans_1"/>
</dbReference>
<gene>
    <name evidence="3" type="ordered locus">Oter_3271</name>
</gene>
<dbReference type="KEGG" id="ote:Oter_3271"/>
<dbReference type="Gene3D" id="3.40.50.2000">
    <property type="entry name" value="Glycogen Phosphorylase B"/>
    <property type="match status" value="2"/>
</dbReference>
<feature type="domain" description="Glycosyltransferase subfamily 4-like N-terminal" evidence="2">
    <location>
        <begin position="15"/>
        <end position="200"/>
    </location>
</feature>
<dbReference type="CDD" id="cd03794">
    <property type="entry name" value="GT4_WbuB-like"/>
    <property type="match status" value="1"/>
</dbReference>
<name>B1ZT96_OPITP</name>
<dbReference type="Pfam" id="PF13579">
    <property type="entry name" value="Glyco_trans_4_4"/>
    <property type="match status" value="1"/>
</dbReference>
<evidence type="ECO:0000259" key="1">
    <source>
        <dbReference type="Pfam" id="PF00534"/>
    </source>
</evidence>
<proteinExistence type="predicted"/>
<dbReference type="HOGENOM" id="CLU_009583_11_5_0"/>
<dbReference type="OrthoDB" id="9811902at2"/>
<sequence length="427" mass="47091">MKILLWGINYRPESTGIAPFNAELAEYFARRDAEISVVTGFAYYPLWRKAPGDRWRLFRREQINGVEVHRCGQFVPARVSTVTRILHELSFGLTSLLRVLLLPRADLYLVVSPPLCLGFFAWIATRLKRSRFIFHVQDLQPGAAVGLGMVKSRGFIRLLYALERFAYRHAAAVSGISDGMMDEFRRKGVPARRRIYFPNWLRGGPSGAAEANDFRARFGLPADHLLAVYSGNLGRKQGIEILLSAAERLARDPATAARPVTVVIAGAGAERAALEARVNALNLPQLRLLPLLSDEDYAAMLQTADLGLITQAPGTGRYFFPSKLLSLLQAGLPVATVADADSELARAVEEGGFGINVLPGQPAELASVLGRLAADRGALERLRERTVWVRRFDAARVLPQFAHNLEQIVTGREPTPALVGQHEPSRL</sequence>